<dbReference type="AlphaFoldDB" id="A0A1Q8SXH9"/>
<dbReference type="RefSeq" id="WP_075568317.1">
    <property type="nucleotide sequence ID" value="NZ_MSDO01000001.1"/>
</dbReference>
<dbReference type="Gene3D" id="3.40.190.10">
    <property type="entry name" value="Periplasmic binding protein-like II"/>
    <property type="match status" value="1"/>
</dbReference>
<keyword evidence="1" id="KW-0732">Signal</keyword>
<comment type="caution">
    <text evidence="2">The sequence shown here is derived from an EMBL/GenBank/DDBJ whole genome shotgun (WGS) entry which is preliminary data.</text>
</comment>
<dbReference type="Proteomes" id="UP000186878">
    <property type="component" value="Unassembled WGS sequence"/>
</dbReference>
<name>A0A1Q8SXH9_9GAMM</name>
<protein>
    <recommendedName>
        <fullName evidence="4">Phosphate ABC transporter substrate-binding protein</fullName>
    </recommendedName>
</protein>
<evidence type="ECO:0000313" key="2">
    <source>
        <dbReference type="EMBL" id="OLO06147.1"/>
    </source>
</evidence>
<dbReference type="SUPFAM" id="SSF53850">
    <property type="entry name" value="Periplasmic binding protein-like II"/>
    <property type="match status" value="1"/>
</dbReference>
<evidence type="ECO:0008006" key="4">
    <source>
        <dbReference type="Google" id="ProtNLM"/>
    </source>
</evidence>
<dbReference type="EMBL" id="MSDO01000001">
    <property type="protein sequence ID" value="OLO06147.1"/>
    <property type="molecule type" value="Genomic_DNA"/>
</dbReference>
<evidence type="ECO:0000313" key="3">
    <source>
        <dbReference type="Proteomes" id="UP000186878"/>
    </source>
</evidence>
<feature type="signal peptide" evidence="1">
    <location>
        <begin position="1"/>
        <end position="25"/>
    </location>
</feature>
<accession>A0A1Q8SXH9</accession>
<proteinExistence type="predicted"/>
<feature type="chain" id="PRO_5013158483" description="Phosphate ABC transporter substrate-binding protein" evidence="1">
    <location>
        <begin position="26"/>
        <end position="142"/>
    </location>
</feature>
<gene>
    <name evidence="2" type="ORF">BTW07_01230</name>
</gene>
<keyword evidence="3" id="KW-1185">Reference proteome</keyword>
<sequence length="142" mass="15393">MNRVRRLLLASTLTVTTLITSSASADIAIVVNAGSGIDQLTRSDAVNIFMGRYRKLPTGNVALPVDSSSLKARFYRALVNKDLAEINSYWARLVFSGEASPPQQIASSDDVHQLVIQNMNALSYVDGANVPDDMHVVLMLGE</sequence>
<evidence type="ECO:0000256" key="1">
    <source>
        <dbReference type="SAM" id="SignalP"/>
    </source>
</evidence>
<dbReference type="STRING" id="404433.BTW07_01230"/>
<dbReference type="OrthoDB" id="5368544at2"/>
<organism evidence="2 3">
    <name type="scientific">Salinicola socius</name>
    <dbReference type="NCBI Taxonomy" id="404433"/>
    <lineage>
        <taxon>Bacteria</taxon>
        <taxon>Pseudomonadati</taxon>
        <taxon>Pseudomonadota</taxon>
        <taxon>Gammaproteobacteria</taxon>
        <taxon>Oceanospirillales</taxon>
        <taxon>Halomonadaceae</taxon>
        <taxon>Salinicola</taxon>
    </lineage>
</organism>
<reference evidence="2 3" key="1">
    <citation type="submission" date="2016-12" db="EMBL/GenBank/DDBJ databases">
        <title>Draft genome sequences of strains Salinicola socius SMB35, Salinicola sp. MH3R3-1 and Chromohalobacter sp. SMB17 from the Verkhnekamsk potash mining region of Russia.</title>
        <authorList>
            <person name="Mavrodi D.V."/>
            <person name="Olsson B.E."/>
            <person name="Korsakova E.S."/>
            <person name="Pyankova A."/>
            <person name="Mavrodi O.V."/>
            <person name="Plotnikova E.G."/>
        </authorList>
    </citation>
    <scope>NUCLEOTIDE SEQUENCE [LARGE SCALE GENOMIC DNA]</scope>
    <source>
        <strain evidence="2 3">SMB35</strain>
    </source>
</reference>